<dbReference type="PANTHER" id="PTHR48081:SF8">
    <property type="entry name" value="ALPHA_BETA HYDROLASE FOLD-3 DOMAIN-CONTAINING PROTEIN-RELATED"/>
    <property type="match status" value="1"/>
</dbReference>
<reference evidence="4 5" key="1">
    <citation type="submission" date="2023-01" db="EMBL/GenBank/DDBJ databases">
        <title>Analysis of 21 Apiospora genomes using comparative genomics revels a genus with tremendous synthesis potential of carbohydrate active enzymes and secondary metabolites.</title>
        <authorList>
            <person name="Sorensen T."/>
        </authorList>
    </citation>
    <scope>NUCLEOTIDE SEQUENCE [LARGE SCALE GENOMIC DNA]</scope>
    <source>
        <strain evidence="4 5">CBS 83171</strain>
    </source>
</reference>
<feature type="signal peptide" evidence="2">
    <location>
        <begin position="1"/>
        <end position="32"/>
    </location>
</feature>
<evidence type="ECO:0000259" key="3">
    <source>
        <dbReference type="Pfam" id="PF07859"/>
    </source>
</evidence>
<accession>A0ABR1UPK1</accession>
<dbReference type="InterPro" id="IPR013094">
    <property type="entry name" value="AB_hydrolase_3"/>
</dbReference>
<dbReference type="Proteomes" id="UP001446871">
    <property type="component" value="Unassembled WGS sequence"/>
</dbReference>
<dbReference type="Gene3D" id="3.40.50.1820">
    <property type="entry name" value="alpha/beta hydrolase"/>
    <property type="match status" value="1"/>
</dbReference>
<protein>
    <recommendedName>
        <fullName evidence="3">Alpha/beta hydrolase fold-3 domain-containing protein</fullName>
    </recommendedName>
</protein>
<dbReference type="InterPro" id="IPR029058">
    <property type="entry name" value="AB_hydrolase_fold"/>
</dbReference>
<feature type="chain" id="PRO_5045319684" description="Alpha/beta hydrolase fold-3 domain-containing protein" evidence="2">
    <location>
        <begin position="33"/>
        <end position="347"/>
    </location>
</feature>
<gene>
    <name evidence="4" type="ORF">PG996_010795</name>
</gene>
<name>A0ABR1UPK1_9PEZI</name>
<evidence type="ECO:0000256" key="1">
    <source>
        <dbReference type="ARBA" id="ARBA00022801"/>
    </source>
</evidence>
<evidence type="ECO:0000313" key="5">
    <source>
        <dbReference type="Proteomes" id="UP001446871"/>
    </source>
</evidence>
<comment type="caution">
    <text evidence="4">The sequence shown here is derived from an EMBL/GenBank/DDBJ whole genome shotgun (WGS) entry which is preliminary data.</text>
</comment>
<evidence type="ECO:0000256" key="2">
    <source>
        <dbReference type="SAM" id="SignalP"/>
    </source>
</evidence>
<evidence type="ECO:0000313" key="4">
    <source>
        <dbReference type="EMBL" id="KAK8060865.1"/>
    </source>
</evidence>
<dbReference type="SUPFAM" id="SSF53474">
    <property type="entry name" value="alpha/beta-Hydrolases"/>
    <property type="match status" value="1"/>
</dbReference>
<organism evidence="4 5">
    <name type="scientific">Apiospora saccharicola</name>
    <dbReference type="NCBI Taxonomy" id="335842"/>
    <lineage>
        <taxon>Eukaryota</taxon>
        <taxon>Fungi</taxon>
        <taxon>Dikarya</taxon>
        <taxon>Ascomycota</taxon>
        <taxon>Pezizomycotina</taxon>
        <taxon>Sordariomycetes</taxon>
        <taxon>Xylariomycetidae</taxon>
        <taxon>Amphisphaeriales</taxon>
        <taxon>Apiosporaceae</taxon>
        <taxon>Apiospora</taxon>
    </lineage>
</organism>
<feature type="domain" description="Alpha/beta hydrolase fold-3" evidence="3">
    <location>
        <begin position="90"/>
        <end position="311"/>
    </location>
</feature>
<dbReference type="Pfam" id="PF07859">
    <property type="entry name" value="Abhydrolase_3"/>
    <property type="match status" value="1"/>
</dbReference>
<dbReference type="PANTHER" id="PTHR48081">
    <property type="entry name" value="AB HYDROLASE SUPERFAMILY PROTEIN C4A8.06C"/>
    <property type="match status" value="1"/>
</dbReference>
<keyword evidence="1" id="KW-0378">Hydrolase</keyword>
<dbReference type="EMBL" id="JAQQWM010000006">
    <property type="protein sequence ID" value="KAK8060865.1"/>
    <property type="molecule type" value="Genomic_DNA"/>
</dbReference>
<keyword evidence="2" id="KW-0732">Signal</keyword>
<dbReference type="InterPro" id="IPR050300">
    <property type="entry name" value="GDXG_lipolytic_enzyme"/>
</dbReference>
<sequence length="347" mass="38177">MALQQYLSSLFQSLRLHLFVLTFRLLLRWRTAAHIQRDANVLPLSEAGVRKRRIQIPSRDPGRSIAADLYLPLTHDGKDDALRESKLPVLVNWHGSGFVFPLHGTDAYFCTRMARDAGVAVLDADYRKAPEHPYPAAIDDAEDALRWIASPSTAAAYNLDPSRVAVSGFSAGGHIAAVAASHLKQKLKADKESAMKIEMLLSIYGSADIATDGAMKKPPSPNLRAHAPWILNMFAEAYAPDPPFSRSDPAISPAFADPDAFPPTTAFLTCEGDNLRWEIETLVARLKEGGINDEGKREVHCKMLEGVCHAFDKGIKEDGGGSLTWIRREEAYAWAASLLKKTLHPSR</sequence>
<keyword evidence="5" id="KW-1185">Reference proteome</keyword>
<proteinExistence type="predicted"/>